<protein>
    <submittedName>
        <fullName evidence="4">Hypothetical_protein</fullName>
    </submittedName>
</protein>
<keyword evidence="2" id="KW-1133">Transmembrane helix</keyword>
<keyword evidence="5" id="KW-1185">Reference proteome</keyword>
<proteinExistence type="predicted"/>
<keyword evidence="2" id="KW-0472">Membrane</keyword>
<comment type="caution">
    <text evidence="3">The sequence shown here is derived from an EMBL/GenBank/DDBJ whole genome shotgun (WGS) entry which is preliminary data.</text>
</comment>
<evidence type="ECO:0000256" key="1">
    <source>
        <dbReference type="SAM" id="MobiDB-lite"/>
    </source>
</evidence>
<feature type="region of interest" description="Disordered" evidence="1">
    <location>
        <begin position="133"/>
        <end position="156"/>
    </location>
</feature>
<dbReference type="EMBL" id="CATOUU010000647">
    <property type="protein sequence ID" value="CAI9937610.1"/>
    <property type="molecule type" value="Genomic_DNA"/>
</dbReference>
<evidence type="ECO:0000313" key="3">
    <source>
        <dbReference type="EMBL" id="CAI9937610.1"/>
    </source>
</evidence>
<gene>
    <name evidence="3" type="ORF">HINF_LOCUS25255</name>
    <name evidence="4" type="ORF">HINF_LOCUS32376</name>
</gene>
<evidence type="ECO:0000313" key="5">
    <source>
        <dbReference type="Proteomes" id="UP001642409"/>
    </source>
</evidence>
<feature type="transmembrane region" description="Helical" evidence="2">
    <location>
        <begin position="104"/>
        <end position="125"/>
    </location>
</feature>
<reference evidence="4 5" key="2">
    <citation type="submission" date="2024-07" db="EMBL/GenBank/DDBJ databases">
        <authorList>
            <person name="Akdeniz Z."/>
        </authorList>
    </citation>
    <scope>NUCLEOTIDE SEQUENCE [LARGE SCALE GENOMIC DNA]</scope>
</reference>
<evidence type="ECO:0000313" key="4">
    <source>
        <dbReference type="EMBL" id="CAL6029499.1"/>
    </source>
</evidence>
<keyword evidence="2" id="KW-0812">Transmembrane</keyword>
<reference evidence="3" key="1">
    <citation type="submission" date="2023-06" db="EMBL/GenBank/DDBJ databases">
        <authorList>
            <person name="Kurt Z."/>
        </authorList>
    </citation>
    <scope>NUCLEOTIDE SEQUENCE</scope>
</reference>
<accession>A0AA86PLC5</accession>
<organism evidence="3">
    <name type="scientific">Hexamita inflata</name>
    <dbReference type="NCBI Taxonomy" id="28002"/>
    <lineage>
        <taxon>Eukaryota</taxon>
        <taxon>Metamonada</taxon>
        <taxon>Diplomonadida</taxon>
        <taxon>Hexamitidae</taxon>
        <taxon>Hexamitinae</taxon>
        <taxon>Hexamita</taxon>
    </lineage>
</organism>
<name>A0AA86PLC5_9EUKA</name>
<dbReference type="EMBL" id="CAXDID020000110">
    <property type="protein sequence ID" value="CAL6029499.1"/>
    <property type="molecule type" value="Genomic_DNA"/>
</dbReference>
<dbReference type="Proteomes" id="UP001642409">
    <property type="component" value="Unassembled WGS sequence"/>
</dbReference>
<sequence length="156" mass="17115">MLVLLLASTYQNQKLDHCFGCLFKPNLATSGMIIQLTRLCDPSEASVKVLHRGKLVHESLFGPDLKQMVVDVMQLNDIVVVAEQNGRSYTFQKGAGAKSKSNTIIVVSISVSLCIALAITFILLIKSRATKRKQSPKKLDTPSNSSEDCTDILHLN</sequence>
<evidence type="ECO:0000256" key="2">
    <source>
        <dbReference type="SAM" id="Phobius"/>
    </source>
</evidence>
<dbReference type="AlphaFoldDB" id="A0AA86PLC5"/>